<proteinExistence type="predicted"/>
<dbReference type="EMBL" id="QGDT01000003">
    <property type="protein sequence ID" value="PWJ58793.1"/>
    <property type="molecule type" value="Genomic_DNA"/>
</dbReference>
<dbReference type="Proteomes" id="UP000245880">
    <property type="component" value="Unassembled WGS sequence"/>
</dbReference>
<evidence type="ECO:0000259" key="3">
    <source>
        <dbReference type="PROSITE" id="PS50206"/>
    </source>
</evidence>
<dbReference type="CDD" id="cd01449">
    <property type="entry name" value="TST_Repeat_2"/>
    <property type="match status" value="1"/>
</dbReference>
<dbReference type="SMART" id="SM00450">
    <property type="entry name" value="RHOD"/>
    <property type="match status" value="2"/>
</dbReference>
<organism evidence="4 5">
    <name type="scientific">Dyadobacter jejuensis</name>
    <dbReference type="NCBI Taxonomy" id="1082580"/>
    <lineage>
        <taxon>Bacteria</taxon>
        <taxon>Pseudomonadati</taxon>
        <taxon>Bacteroidota</taxon>
        <taxon>Cytophagia</taxon>
        <taxon>Cytophagales</taxon>
        <taxon>Spirosomataceae</taxon>
        <taxon>Dyadobacter</taxon>
    </lineage>
</organism>
<feature type="domain" description="Rhodanese" evidence="3">
    <location>
        <begin position="164"/>
        <end position="277"/>
    </location>
</feature>
<dbReference type="RefSeq" id="WP_109673728.1">
    <property type="nucleotide sequence ID" value="NZ_QGDT01000003.1"/>
</dbReference>
<dbReference type="GO" id="GO:0004792">
    <property type="term" value="F:thiosulfate-cyanide sulfurtransferase activity"/>
    <property type="evidence" value="ECO:0007669"/>
    <property type="project" value="TreeGrafter"/>
</dbReference>
<dbReference type="PROSITE" id="PS50206">
    <property type="entry name" value="RHODANESE_3"/>
    <property type="match status" value="2"/>
</dbReference>
<reference evidence="4 5" key="1">
    <citation type="submission" date="2018-03" db="EMBL/GenBank/DDBJ databases">
        <title>Genomic Encyclopedia of Archaeal and Bacterial Type Strains, Phase II (KMG-II): from individual species to whole genera.</title>
        <authorList>
            <person name="Goeker M."/>
        </authorList>
    </citation>
    <scope>NUCLEOTIDE SEQUENCE [LARGE SCALE GENOMIC DNA]</scope>
    <source>
        <strain evidence="4 5">DSM 100346</strain>
    </source>
</reference>
<evidence type="ECO:0000313" key="4">
    <source>
        <dbReference type="EMBL" id="PWJ58793.1"/>
    </source>
</evidence>
<dbReference type="InterPro" id="IPR001763">
    <property type="entry name" value="Rhodanese-like_dom"/>
</dbReference>
<dbReference type="PANTHER" id="PTHR11364:SF27">
    <property type="entry name" value="SULFURTRANSFERASE"/>
    <property type="match status" value="1"/>
</dbReference>
<dbReference type="CDD" id="cd01448">
    <property type="entry name" value="TST_Repeat_1"/>
    <property type="match status" value="1"/>
</dbReference>
<dbReference type="OrthoDB" id="9770030at2"/>
<accession>A0A316AM27</accession>
<gene>
    <name evidence="4" type="ORF">CLV98_103160</name>
</gene>
<keyword evidence="2" id="KW-0677">Repeat</keyword>
<dbReference type="Gene3D" id="3.40.250.10">
    <property type="entry name" value="Rhodanese-like domain"/>
    <property type="match status" value="2"/>
</dbReference>
<evidence type="ECO:0000313" key="5">
    <source>
        <dbReference type="Proteomes" id="UP000245880"/>
    </source>
</evidence>
<keyword evidence="1 4" id="KW-0808">Transferase</keyword>
<dbReference type="InterPro" id="IPR045078">
    <property type="entry name" value="TST/MPST-like"/>
</dbReference>
<keyword evidence="5" id="KW-1185">Reference proteome</keyword>
<keyword evidence="4" id="KW-0670">Pyruvate</keyword>
<evidence type="ECO:0000256" key="2">
    <source>
        <dbReference type="ARBA" id="ARBA00022737"/>
    </source>
</evidence>
<feature type="domain" description="Rhodanese" evidence="3">
    <location>
        <begin position="14"/>
        <end position="132"/>
    </location>
</feature>
<dbReference type="SUPFAM" id="SSF52821">
    <property type="entry name" value="Rhodanese/Cell cycle control phosphatase"/>
    <property type="match status" value="2"/>
</dbReference>
<name>A0A316AM27_9BACT</name>
<protein>
    <submittedName>
        <fullName evidence="4">Thiosulfate/3-mercaptopyruvate sulfurtransferase</fullName>
    </submittedName>
</protein>
<evidence type="ECO:0000256" key="1">
    <source>
        <dbReference type="ARBA" id="ARBA00022679"/>
    </source>
</evidence>
<dbReference type="Pfam" id="PF00581">
    <property type="entry name" value="Rhodanese"/>
    <property type="match status" value="2"/>
</dbReference>
<comment type="caution">
    <text evidence="4">The sequence shown here is derived from an EMBL/GenBank/DDBJ whole genome shotgun (WGS) entry which is preliminary data.</text>
</comment>
<dbReference type="PANTHER" id="PTHR11364">
    <property type="entry name" value="THIOSULFATE SULFERTANSFERASE"/>
    <property type="match status" value="1"/>
</dbReference>
<dbReference type="InterPro" id="IPR036873">
    <property type="entry name" value="Rhodanese-like_dom_sf"/>
</dbReference>
<dbReference type="AlphaFoldDB" id="A0A316AM27"/>
<sequence>MTIITAVEVASLSASGDTILIDARGGKDAHERYLKGHLLGARFVDLDADLSNVGSDASEGGRHPLPNIQDFTRLLSKLGIDPSVKVMVYDDKNGAMAAARFWWMLKALGHPSVMLVSGGLAALIQAGLPITTDEPEPLTDFLEYEATGWNLPLVTMEEVAAAAESTDQLVIDVREAYRYNGESEPIDLVAGHIPGAVNVPFSENLDENGLYLPSDVLKQKYQEVLGDKDPNKVIVHCGSGVTACHTLAALEDAGMVGARLYVGSWSEWSRNDNPMITKE</sequence>